<proteinExistence type="inferred from homology"/>
<comment type="subcellular location">
    <subcellularLocation>
        <location evidence="1">Membrane</location>
        <topology evidence="1">Multi-pass membrane protein</topology>
    </subcellularLocation>
</comment>
<evidence type="ECO:0000256" key="1">
    <source>
        <dbReference type="ARBA" id="ARBA00004141"/>
    </source>
</evidence>
<dbReference type="STRING" id="529505.SAMN05421761_108206"/>
<evidence type="ECO:0000256" key="6">
    <source>
        <dbReference type="SAM" id="Phobius"/>
    </source>
</evidence>
<protein>
    <submittedName>
        <fullName evidence="7">Uncharacterized membrane protein YhhN</fullName>
    </submittedName>
</protein>
<dbReference type="PANTHER" id="PTHR31885:SF6">
    <property type="entry name" value="GH04784P"/>
    <property type="match status" value="1"/>
</dbReference>
<gene>
    <name evidence="7" type="ORF">SAMN05421761_108206</name>
</gene>
<accession>A0A1N7N6T3</accession>
<keyword evidence="5 6" id="KW-0472">Membrane</keyword>
<organism evidence="7 8">
    <name type="scientific">Belliella pelovolcani</name>
    <dbReference type="NCBI Taxonomy" id="529505"/>
    <lineage>
        <taxon>Bacteria</taxon>
        <taxon>Pseudomonadati</taxon>
        <taxon>Bacteroidota</taxon>
        <taxon>Cytophagia</taxon>
        <taxon>Cytophagales</taxon>
        <taxon>Cyclobacteriaceae</taxon>
        <taxon>Belliella</taxon>
    </lineage>
</organism>
<keyword evidence="3 6" id="KW-0812">Transmembrane</keyword>
<comment type="similarity">
    <text evidence="2">Belongs to the TMEM86 family.</text>
</comment>
<dbReference type="RefSeq" id="WP_076501422.1">
    <property type="nucleotide sequence ID" value="NZ_FTOP01000008.1"/>
</dbReference>
<name>A0A1N7N6T3_9BACT</name>
<feature type="transmembrane region" description="Helical" evidence="6">
    <location>
        <begin position="115"/>
        <end position="137"/>
    </location>
</feature>
<evidence type="ECO:0000256" key="2">
    <source>
        <dbReference type="ARBA" id="ARBA00007375"/>
    </source>
</evidence>
<feature type="transmembrane region" description="Helical" evidence="6">
    <location>
        <begin position="202"/>
        <end position="221"/>
    </location>
</feature>
<keyword evidence="8" id="KW-1185">Reference proteome</keyword>
<dbReference type="Proteomes" id="UP000186026">
    <property type="component" value="Unassembled WGS sequence"/>
</dbReference>
<evidence type="ECO:0000313" key="8">
    <source>
        <dbReference type="Proteomes" id="UP000186026"/>
    </source>
</evidence>
<dbReference type="InterPro" id="IPR012506">
    <property type="entry name" value="TMEM86B-like"/>
</dbReference>
<feature type="transmembrane region" description="Helical" evidence="6">
    <location>
        <begin position="84"/>
        <end position="103"/>
    </location>
</feature>
<feature type="transmembrane region" description="Helical" evidence="6">
    <location>
        <begin position="173"/>
        <end position="196"/>
    </location>
</feature>
<keyword evidence="4 6" id="KW-1133">Transmembrane helix</keyword>
<feature type="transmembrane region" description="Helical" evidence="6">
    <location>
        <begin position="143"/>
        <end position="161"/>
    </location>
</feature>
<dbReference type="OrthoDB" id="5651790at2"/>
<dbReference type="EMBL" id="FTOP01000008">
    <property type="protein sequence ID" value="SIS94040.1"/>
    <property type="molecule type" value="Genomic_DNA"/>
</dbReference>
<dbReference type="GO" id="GO:0016787">
    <property type="term" value="F:hydrolase activity"/>
    <property type="evidence" value="ECO:0007669"/>
    <property type="project" value="TreeGrafter"/>
</dbReference>
<dbReference type="Pfam" id="PF07947">
    <property type="entry name" value="YhhN"/>
    <property type="match status" value="1"/>
</dbReference>
<sequence>MRNKNILWLYIFLLVAVIDLFFTAEGNSEFRIYSKPLIILSLGFYFWQISKNVAGTLIRKAMLGALIFSWLGDVLLLFPYLFLYGLGAFLMAHVCFIISFKISQEKPFEIGQVNFIKLFLYNLPIYIPAGIAYFLINPGLGEFKIPVVIYILIIVTMVTTARERFGKTNASSFWQVFIGAFTFMISDGILAINMFYKPFPEAPVLVMGTYILAQLLIIMGIRAHYLKG</sequence>
<dbReference type="PANTHER" id="PTHR31885">
    <property type="entry name" value="GH04784P"/>
    <property type="match status" value="1"/>
</dbReference>
<evidence type="ECO:0000313" key="7">
    <source>
        <dbReference type="EMBL" id="SIS94040.1"/>
    </source>
</evidence>
<reference evidence="8" key="1">
    <citation type="submission" date="2017-01" db="EMBL/GenBank/DDBJ databases">
        <authorList>
            <person name="Varghese N."/>
            <person name="Submissions S."/>
        </authorList>
    </citation>
    <scope>NUCLEOTIDE SEQUENCE [LARGE SCALE GENOMIC DNA]</scope>
    <source>
        <strain evidence="8">DSM 46698</strain>
    </source>
</reference>
<feature type="transmembrane region" description="Helical" evidence="6">
    <location>
        <begin position="7"/>
        <end position="24"/>
    </location>
</feature>
<evidence type="ECO:0000256" key="4">
    <source>
        <dbReference type="ARBA" id="ARBA00022989"/>
    </source>
</evidence>
<evidence type="ECO:0000256" key="3">
    <source>
        <dbReference type="ARBA" id="ARBA00022692"/>
    </source>
</evidence>
<evidence type="ECO:0000256" key="5">
    <source>
        <dbReference type="ARBA" id="ARBA00023136"/>
    </source>
</evidence>
<dbReference type="AlphaFoldDB" id="A0A1N7N6T3"/>
<dbReference type="GO" id="GO:0016020">
    <property type="term" value="C:membrane"/>
    <property type="evidence" value="ECO:0007669"/>
    <property type="project" value="UniProtKB-SubCell"/>
</dbReference>